<keyword evidence="2" id="KW-1185">Reference proteome</keyword>
<proteinExistence type="predicted"/>
<accession>A0ABS0VWZ8</accession>
<protein>
    <submittedName>
        <fullName evidence="1">Uncharacterized protein</fullName>
    </submittedName>
</protein>
<sequence length="86" mass="9214">MNRIIISDHASLPLRSPAHPRVVFPELPPGSMTAAVFSRLVAAWTDLLDQTSVELTDLRSAVRDLVSQLRAADASGARDLDGIAHG</sequence>
<dbReference type="Proteomes" id="UP000625574">
    <property type="component" value="Unassembled WGS sequence"/>
</dbReference>
<evidence type="ECO:0000313" key="1">
    <source>
        <dbReference type="EMBL" id="MBI9001300.1"/>
    </source>
</evidence>
<gene>
    <name evidence="1" type="ORF">JDV76_10030</name>
</gene>
<dbReference type="EMBL" id="JAEIOT010000011">
    <property type="protein sequence ID" value="MBI9001300.1"/>
    <property type="molecule type" value="Genomic_DNA"/>
</dbReference>
<organism evidence="1 2">
    <name type="scientific">Corynebacterium marambiense</name>
    <dbReference type="NCBI Taxonomy" id="2765364"/>
    <lineage>
        <taxon>Bacteria</taxon>
        <taxon>Bacillati</taxon>
        <taxon>Actinomycetota</taxon>
        <taxon>Actinomycetes</taxon>
        <taxon>Mycobacteriales</taxon>
        <taxon>Corynebacteriaceae</taxon>
        <taxon>Corynebacterium</taxon>
    </lineage>
</organism>
<reference evidence="1 2" key="1">
    <citation type="submission" date="2020-12" db="EMBL/GenBank/DDBJ databases">
        <title>Genome public.</title>
        <authorList>
            <person name="Sun Q."/>
        </authorList>
    </citation>
    <scope>NUCLEOTIDE SEQUENCE [LARGE SCALE GENOMIC DNA]</scope>
    <source>
        <strain evidence="1 2">CCM 8864</strain>
    </source>
</reference>
<name>A0ABS0VWZ8_9CORY</name>
<comment type="caution">
    <text evidence="1">The sequence shown here is derived from an EMBL/GenBank/DDBJ whole genome shotgun (WGS) entry which is preliminary data.</text>
</comment>
<evidence type="ECO:0000313" key="2">
    <source>
        <dbReference type="Proteomes" id="UP000625574"/>
    </source>
</evidence>
<dbReference type="RefSeq" id="WP_198736754.1">
    <property type="nucleotide sequence ID" value="NZ_JAEIOT010000011.1"/>
</dbReference>